<dbReference type="HOGENOM" id="CLU_168187_0_0_6"/>
<evidence type="ECO:0000313" key="1">
    <source>
        <dbReference type="EMBL" id="ABC29289.1"/>
    </source>
</evidence>
<dbReference type="OrthoDB" id="6198757at2"/>
<dbReference type="EMBL" id="CP000155">
    <property type="protein sequence ID" value="ABC29289.1"/>
    <property type="molecule type" value="Genomic_DNA"/>
</dbReference>
<keyword evidence="2" id="KW-1185">Reference proteome</keyword>
<name>Q2SJ85_HAHCH</name>
<protein>
    <submittedName>
        <fullName evidence="1">Uncharacterized protein</fullName>
    </submittedName>
</protein>
<dbReference type="RefSeq" id="WP_011396358.1">
    <property type="nucleotide sequence ID" value="NC_007645.1"/>
</dbReference>
<accession>Q2SJ85</accession>
<dbReference type="eggNOG" id="ENOG502ZJWW">
    <property type="taxonomic scope" value="Bacteria"/>
</dbReference>
<gene>
    <name evidence="1" type="ordered locus">HCH_02486</name>
</gene>
<sequence length="101" mass="12096">MITFKFPEEKEYVSHYAKKMNDSRALNILEAGEIGSEDEAEYLSRFFWRMVDKSIEDEEQGRPSLFVESNEFWNEKIMYSISGYLERQGYESIWEKVSDEQ</sequence>
<reference evidence="1 2" key="1">
    <citation type="journal article" date="2005" name="Nucleic Acids Res.">
        <title>Genomic blueprint of Hahella chejuensis, a marine microbe producing an algicidal agent.</title>
        <authorList>
            <person name="Jeong H."/>
            <person name="Yim J.H."/>
            <person name="Lee C."/>
            <person name="Choi S.-H."/>
            <person name="Park Y.K."/>
            <person name="Yoon S.H."/>
            <person name="Hur C.-G."/>
            <person name="Kang H.-Y."/>
            <person name="Kim D."/>
            <person name="Lee H.H."/>
            <person name="Park K.H."/>
            <person name="Park S.-H."/>
            <person name="Park H.-S."/>
            <person name="Lee H.K."/>
            <person name="Oh T.K."/>
            <person name="Kim J.F."/>
        </authorList>
    </citation>
    <scope>NUCLEOTIDE SEQUENCE [LARGE SCALE GENOMIC DNA]</scope>
    <source>
        <strain evidence="1 2">KCTC 2396</strain>
    </source>
</reference>
<proteinExistence type="predicted"/>
<dbReference type="KEGG" id="hch:HCH_02486"/>
<evidence type="ECO:0000313" key="2">
    <source>
        <dbReference type="Proteomes" id="UP000000238"/>
    </source>
</evidence>
<dbReference type="Proteomes" id="UP000000238">
    <property type="component" value="Chromosome"/>
</dbReference>
<organism evidence="1 2">
    <name type="scientific">Hahella chejuensis (strain KCTC 2396)</name>
    <dbReference type="NCBI Taxonomy" id="349521"/>
    <lineage>
        <taxon>Bacteria</taxon>
        <taxon>Pseudomonadati</taxon>
        <taxon>Pseudomonadota</taxon>
        <taxon>Gammaproteobacteria</taxon>
        <taxon>Oceanospirillales</taxon>
        <taxon>Hahellaceae</taxon>
        <taxon>Hahella</taxon>
    </lineage>
</organism>
<dbReference type="AlphaFoldDB" id="Q2SJ85"/>